<evidence type="ECO:0000256" key="1">
    <source>
        <dbReference type="ARBA" id="ARBA00001946"/>
    </source>
</evidence>
<dbReference type="EMBL" id="QOCR01000001">
    <property type="protein sequence ID" value="RHW52250.1"/>
    <property type="molecule type" value="Genomic_DNA"/>
</dbReference>
<dbReference type="SUPFAM" id="SSF48576">
    <property type="entry name" value="Terpenoid synthases"/>
    <property type="match status" value="1"/>
</dbReference>
<keyword evidence="4" id="KW-0479">Metal-binding</keyword>
<dbReference type="OrthoDB" id="9805316at2"/>
<dbReference type="Pfam" id="PF00348">
    <property type="entry name" value="polyprenyl_synt"/>
    <property type="match status" value="1"/>
</dbReference>
<dbReference type="GO" id="GO:0046872">
    <property type="term" value="F:metal ion binding"/>
    <property type="evidence" value="ECO:0007669"/>
    <property type="project" value="UniProtKB-KW"/>
</dbReference>
<dbReference type="AlphaFoldDB" id="A0A347STI5"/>
<keyword evidence="3 6" id="KW-0808">Transferase</keyword>
<dbReference type="InterPro" id="IPR000092">
    <property type="entry name" value="Polyprenyl_synt"/>
</dbReference>
<dbReference type="PROSITE" id="PS00444">
    <property type="entry name" value="POLYPRENYL_SYNTHASE_2"/>
    <property type="match status" value="1"/>
</dbReference>
<reference evidence="7 8" key="1">
    <citation type="submission" date="2018-07" db="EMBL/GenBank/DDBJ databases">
        <title>Genome sequences of six Lactobacillus spp. isolated from bumble bee guts.</title>
        <authorList>
            <person name="Motta E.V.S."/>
            <person name="Moran N.A."/>
        </authorList>
    </citation>
    <scope>NUCLEOTIDE SEQUENCE [LARGE SCALE GENOMIC DNA]</scope>
    <source>
        <strain evidence="7 8">BI-1.1</strain>
    </source>
</reference>
<dbReference type="GO" id="GO:0008299">
    <property type="term" value="P:isoprenoid biosynthetic process"/>
    <property type="evidence" value="ECO:0007669"/>
    <property type="project" value="InterPro"/>
</dbReference>
<dbReference type="KEGG" id="lbm:DS830_07550"/>
<keyword evidence="8" id="KW-1185">Reference proteome</keyword>
<evidence type="ECO:0000313" key="8">
    <source>
        <dbReference type="Proteomes" id="UP000284109"/>
    </source>
</evidence>
<comment type="cofactor">
    <cofactor evidence="1">
        <name>Mg(2+)</name>
        <dbReference type="ChEBI" id="CHEBI:18420"/>
    </cofactor>
</comment>
<organism evidence="7 8">
    <name type="scientific">Bombilactobacillus bombi</name>
    <dbReference type="NCBI Taxonomy" id="1303590"/>
    <lineage>
        <taxon>Bacteria</taxon>
        <taxon>Bacillati</taxon>
        <taxon>Bacillota</taxon>
        <taxon>Bacilli</taxon>
        <taxon>Lactobacillales</taxon>
        <taxon>Lactobacillaceae</taxon>
        <taxon>Bombilactobacillus</taxon>
    </lineage>
</organism>
<evidence type="ECO:0000256" key="5">
    <source>
        <dbReference type="ARBA" id="ARBA00022842"/>
    </source>
</evidence>
<evidence type="ECO:0000256" key="2">
    <source>
        <dbReference type="ARBA" id="ARBA00006706"/>
    </source>
</evidence>
<proteinExistence type="inferred from homology"/>
<dbReference type="InterPro" id="IPR008949">
    <property type="entry name" value="Isoprenoid_synthase_dom_sf"/>
</dbReference>
<dbReference type="PANTHER" id="PTHR12001">
    <property type="entry name" value="GERANYLGERANYL PYROPHOSPHATE SYNTHASE"/>
    <property type="match status" value="1"/>
</dbReference>
<dbReference type="CDD" id="cd00685">
    <property type="entry name" value="Trans_IPPS_HT"/>
    <property type="match status" value="1"/>
</dbReference>
<dbReference type="SFLD" id="SFLDS00005">
    <property type="entry name" value="Isoprenoid_Synthase_Type_I"/>
    <property type="match status" value="1"/>
</dbReference>
<evidence type="ECO:0000256" key="3">
    <source>
        <dbReference type="ARBA" id="ARBA00022679"/>
    </source>
</evidence>
<sequence>MINSLWSQIPELNQQLEQVQGIILKQIKPLNDPVASLIKQQITSGGKMLRPACLLLFSKFGPHQDKNQKLQAAAAMEVLHLATLIHDDVIDDSDLRRNVPTIQVQLGDRNAIYAGDYLLTVYFDLISQVANHQSEIIFNARGIKKILRGELDQLQINRNVEATVKMYLREIAGKTAQLIELSAQFGAMLAQADKHIIHKARFIGHNLGMAFQIQDDVLDYLGSSKLGKPKLEDLKNGVYTLPLIYTLCQENSQLPQFLKQHPQLNDSQIQDVAQIVKEQGGLTAAQSLAQKYTNKALGLIRELPQNQYRRYLEQITKELLQRQQ</sequence>
<accession>A0A347STI5</accession>
<evidence type="ECO:0000313" key="7">
    <source>
        <dbReference type="EMBL" id="RHW52250.1"/>
    </source>
</evidence>
<dbReference type="RefSeq" id="WP_118900113.1">
    <property type="nucleotide sequence ID" value="NZ_CP031513.1"/>
</dbReference>
<dbReference type="Gene3D" id="1.10.600.10">
    <property type="entry name" value="Farnesyl Diphosphate Synthase"/>
    <property type="match status" value="1"/>
</dbReference>
<dbReference type="GO" id="GO:0004659">
    <property type="term" value="F:prenyltransferase activity"/>
    <property type="evidence" value="ECO:0007669"/>
    <property type="project" value="InterPro"/>
</dbReference>
<protein>
    <submittedName>
        <fullName evidence="7">Polyprenyl synthetase family protein</fullName>
    </submittedName>
</protein>
<dbReference type="Proteomes" id="UP000284109">
    <property type="component" value="Unassembled WGS sequence"/>
</dbReference>
<name>A0A347STI5_9LACO</name>
<dbReference type="PANTHER" id="PTHR12001:SF69">
    <property type="entry name" value="ALL TRANS-POLYPRENYL-DIPHOSPHATE SYNTHASE PDSS1"/>
    <property type="match status" value="1"/>
</dbReference>
<dbReference type="InterPro" id="IPR033749">
    <property type="entry name" value="Polyprenyl_synt_CS"/>
</dbReference>
<comment type="similarity">
    <text evidence="2 6">Belongs to the FPP/GGPP synthase family.</text>
</comment>
<evidence type="ECO:0000256" key="6">
    <source>
        <dbReference type="RuleBase" id="RU004466"/>
    </source>
</evidence>
<comment type="caution">
    <text evidence="7">The sequence shown here is derived from an EMBL/GenBank/DDBJ whole genome shotgun (WGS) entry which is preliminary data.</text>
</comment>
<gene>
    <name evidence="7" type="ORF">DS831_02675</name>
</gene>
<evidence type="ECO:0000256" key="4">
    <source>
        <dbReference type="ARBA" id="ARBA00022723"/>
    </source>
</evidence>
<keyword evidence="5" id="KW-0460">Magnesium</keyword>